<dbReference type="InterPro" id="IPR007263">
    <property type="entry name" value="DCC1-like"/>
</dbReference>
<protein>
    <submittedName>
        <fullName evidence="1">Unannotated protein</fullName>
    </submittedName>
</protein>
<gene>
    <name evidence="1" type="ORF">UFOPK3592_00147</name>
</gene>
<dbReference type="GO" id="GO:0015035">
    <property type="term" value="F:protein-disulfide reductase activity"/>
    <property type="evidence" value="ECO:0007669"/>
    <property type="project" value="InterPro"/>
</dbReference>
<dbReference type="EMBL" id="CAFBML010000006">
    <property type="protein sequence ID" value="CAB4895170.1"/>
    <property type="molecule type" value="Genomic_DNA"/>
</dbReference>
<reference evidence="1" key="1">
    <citation type="submission" date="2020-05" db="EMBL/GenBank/DDBJ databases">
        <authorList>
            <person name="Chiriac C."/>
            <person name="Salcher M."/>
            <person name="Ghai R."/>
            <person name="Kavagutti S V."/>
        </authorList>
    </citation>
    <scope>NUCLEOTIDE SEQUENCE</scope>
</reference>
<proteinExistence type="predicted"/>
<evidence type="ECO:0000313" key="1">
    <source>
        <dbReference type="EMBL" id="CAB4895170.1"/>
    </source>
</evidence>
<sequence length="132" mass="14720">MQESQVLIYDGDCQFCQLSLDFGIKNLLIFPPYVAFQKIDPKDFGLTTQQVSSQIWLAQKSPATLATLGGHLAAGAILKLQPSRWLRIIGWLASTPPTSWAAKLIYKLIAANRHRLPGGSRACKIEDNYFEK</sequence>
<dbReference type="AlphaFoldDB" id="A0A6J7FQU1"/>
<organism evidence="1">
    <name type="scientific">freshwater metagenome</name>
    <dbReference type="NCBI Taxonomy" id="449393"/>
    <lineage>
        <taxon>unclassified sequences</taxon>
        <taxon>metagenomes</taxon>
        <taxon>ecological metagenomes</taxon>
    </lineage>
</organism>
<accession>A0A6J7FQU1</accession>
<name>A0A6J7FQU1_9ZZZZ</name>
<dbReference type="Pfam" id="PF04134">
    <property type="entry name" value="DCC1-like"/>
    <property type="match status" value="1"/>
</dbReference>